<dbReference type="SMART" id="SM00342">
    <property type="entry name" value="HTH_ARAC"/>
    <property type="match status" value="1"/>
</dbReference>
<dbReference type="PANTHER" id="PTHR43280">
    <property type="entry name" value="ARAC-FAMILY TRANSCRIPTIONAL REGULATOR"/>
    <property type="match status" value="1"/>
</dbReference>
<gene>
    <name evidence="5" type="ORF">SAMN05421676_101344</name>
</gene>
<evidence type="ECO:0000313" key="6">
    <source>
        <dbReference type="Proteomes" id="UP000199095"/>
    </source>
</evidence>
<keyword evidence="6" id="KW-1185">Reference proteome</keyword>
<dbReference type="Gene3D" id="1.10.10.60">
    <property type="entry name" value="Homeodomain-like"/>
    <property type="match status" value="2"/>
</dbReference>
<dbReference type="GO" id="GO:0003700">
    <property type="term" value="F:DNA-binding transcription factor activity"/>
    <property type="evidence" value="ECO:0007669"/>
    <property type="project" value="InterPro"/>
</dbReference>
<keyword evidence="1" id="KW-0805">Transcription regulation</keyword>
<dbReference type="Proteomes" id="UP000199095">
    <property type="component" value="Unassembled WGS sequence"/>
</dbReference>
<dbReference type="InterPro" id="IPR003313">
    <property type="entry name" value="AraC-bd"/>
</dbReference>
<keyword evidence="2 5" id="KW-0238">DNA-binding</keyword>
<dbReference type="SUPFAM" id="SSF46689">
    <property type="entry name" value="Homeodomain-like"/>
    <property type="match status" value="2"/>
</dbReference>
<evidence type="ECO:0000259" key="4">
    <source>
        <dbReference type="PROSITE" id="PS01124"/>
    </source>
</evidence>
<evidence type="ECO:0000256" key="3">
    <source>
        <dbReference type="ARBA" id="ARBA00023163"/>
    </source>
</evidence>
<dbReference type="InterPro" id="IPR037923">
    <property type="entry name" value="HTH-like"/>
</dbReference>
<dbReference type="EMBL" id="FOHJ01000001">
    <property type="protein sequence ID" value="SES74488.1"/>
    <property type="molecule type" value="Genomic_DNA"/>
</dbReference>
<evidence type="ECO:0000313" key="5">
    <source>
        <dbReference type="EMBL" id="SES74488.1"/>
    </source>
</evidence>
<dbReference type="RefSeq" id="WP_245732674.1">
    <property type="nucleotide sequence ID" value="NZ_FOHJ01000001.1"/>
</dbReference>
<dbReference type="AlphaFoldDB" id="A0A1H9Z0K3"/>
<sequence length="272" mass="32041">MNKQISMNQSAIISLYESKHNEKGQVKPHDHQTHQILYSLEGEGICTLNHQAFHIVKDHFIIIPPKTKHSIAAKSKMTVLVLEFDANALSEEVNNQLVKEVFYKARVHKLSIFDSSELRQLLRKMLYEQSQYNPFWHMALRIYMAELLFIIARSSQETTAHMDMNTLRVERLKHFIETHYFEIKNAEDLSTRMGMSKRYIQSIFKEYYDMTPIQYLTKVRLGAVKQMLVETDKDIVSICFEVGFESLPTFYRLFKRDAGVPPNMYRESHINR</sequence>
<organism evidence="5 6">
    <name type="scientific">Salinibacillus kushneri</name>
    <dbReference type="NCBI Taxonomy" id="237682"/>
    <lineage>
        <taxon>Bacteria</taxon>
        <taxon>Bacillati</taxon>
        <taxon>Bacillota</taxon>
        <taxon>Bacilli</taxon>
        <taxon>Bacillales</taxon>
        <taxon>Bacillaceae</taxon>
        <taxon>Salinibacillus</taxon>
    </lineage>
</organism>
<dbReference type="PROSITE" id="PS00041">
    <property type="entry name" value="HTH_ARAC_FAMILY_1"/>
    <property type="match status" value="1"/>
</dbReference>
<evidence type="ECO:0000256" key="2">
    <source>
        <dbReference type="ARBA" id="ARBA00023125"/>
    </source>
</evidence>
<name>A0A1H9Z0K3_9BACI</name>
<keyword evidence="3" id="KW-0804">Transcription</keyword>
<dbReference type="InterPro" id="IPR018060">
    <property type="entry name" value="HTH_AraC"/>
</dbReference>
<dbReference type="Gene3D" id="2.60.120.10">
    <property type="entry name" value="Jelly Rolls"/>
    <property type="match status" value="1"/>
</dbReference>
<dbReference type="Pfam" id="PF12833">
    <property type="entry name" value="HTH_18"/>
    <property type="match status" value="1"/>
</dbReference>
<evidence type="ECO:0000256" key="1">
    <source>
        <dbReference type="ARBA" id="ARBA00023015"/>
    </source>
</evidence>
<dbReference type="InterPro" id="IPR018062">
    <property type="entry name" value="HTH_AraC-typ_CS"/>
</dbReference>
<proteinExistence type="predicted"/>
<accession>A0A1H9Z0K3</accession>
<protein>
    <submittedName>
        <fullName evidence="5">AraC-type DNA-binding protein</fullName>
    </submittedName>
</protein>
<dbReference type="SUPFAM" id="SSF51215">
    <property type="entry name" value="Regulatory protein AraC"/>
    <property type="match status" value="1"/>
</dbReference>
<dbReference type="PROSITE" id="PS01124">
    <property type="entry name" value="HTH_ARAC_FAMILY_2"/>
    <property type="match status" value="1"/>
</dbReference>
<dbReference type="InterPro" id="IPR014710">
    <property type="entry name" value="RmlC-like_jellyroll"/>
</dbReference>
<dbReference type="Pfam" id="PF02311">
    <property type="entry name" value="AraC_binding"/>
    <property type="match status" value="1"/>
</dbReference>
<dbReference type="InterPro" id="IPR009057">
    <property type="entry name" value="Homeodomain-like_sf"/>
</dbReference>
<feature type="domain" description="HTH araC/xylS-type" evidence="4">
    <location>
        <begin position="170"/>
        <end position="268"/>
    </location>
</feature>
<dbReference type="GO" id="GO:0043565">
    <property type="term" value="F:sequence-specific DNA binding"/>
    <property type="evidence" value="ECO:0007669"/>
    <property type="project" value="InterPro"/>
</dbReference>
<reference evidence="6" key="1">
    <citation type="submission" date="2016-10" db="EMBL/GenBank/DDBJ databases">
        <authorList>
            <person name="Varghese N."/>
            <person name="Submissions S."/>
        </authorList>
    </citation>
    <scope>NUCLEOTIDE SEQUENCE [LARGE SCALE GENOMIC DNA]</scope>
    <source>
        <strain evidence="6">CGMCC 1.3566</strain>
    </source>
</reference>
<dbReference type="PANTHER" id="PTHR43280:SF2">
    <property type="entry name" value="HTH-TYPE TRANSCRIPTIONAL REGULATOR EXSA"/>
    <property type="match status" value="1"/>
</dbReference>
<dbReference type="STRING" id="237682.SAMN05421676_101344"/>